<evidence type="ECO:0000313" key="2">
    <source>
        <dbReference type="Proteomes" id="UP000818323"/>
    </source>
</evidence>
<dbReference type="RefSeq" id="WP_161726958.1">
    <property type="nucleotide sequence ID" value="NZ_JAAAXJ010000046.1"/>
</dbReference>
<protein>
    <submittedName>
        <fullName evidence="1">Uncharacterized protein</fullName>
    </submittedName>
</protein>
<sequence>MNIQWLGRDGCAIVAEDIARARSTLLSIRARIDTSGHDKVYAYGQALLHVARLISSTFRVSEESALTARNMPCEEIDRLYRDLFSCVRRCRSIRDEGTPGSEMADNLATACAVLKNLYRMRFHAEKASASQKVEAEDLADRLTTLAQALTELGSEAEASSYATPMKMAA</sequence>
<name>A0ABW9Z8X2_9HYPH</name>
<organism evidence="1 2">
    <name type="scientific">Microvirga arsenatis</name>
    <dbReference type="NCBI Taxonomy" id="2692265"/>
    <lineage>
        <taxon>Bacteria</taxon>
        <taxon>Pseudomonadati</taxon>
        <taxon>Pseudomonadota</taxon>
        <taxon>Alphaproteobacteria</taxon>
        <taxon>Hyphomicrobiales</taxon>
        <taxon>Methylobacteriaceae</taxon>
        <taxon>Microvirga</taxon>
    </lineage>
</organism>
<accession>A0ABW9Z8X2</accession>
<reference evidence="1 2" key="1">
    <citation type="submission" date="2020-01" db="EMBL/GenBank/DDBJ databases">
        <title>Microvirga sp. nov., an arsenate reduction bacterium isolated from Tibet hotspring sediments.</title>
        <authorList>
            <person name="Yuan C.-G."/>
        </authorList>
    </citation>
    <scope>NUCLEOTIDE SEQUENCE [LARGE SCALE GENOMIC DNA]</scope>
    <source>
        <strain evidence="1 2">SYSU G3D203</strain>
    </source>
</reference>
<dbReference type="EMBL" id="JAAAXJ010000046">
    <property type="protein sequence ID" value="NBJ27366.1"/>
    <property type="molecule type" value="Genomic_DNA"/>
</dbReference>
<evidence type="ECO:0000313" key="1">
    <source>
        <dbReference type="EMBL" id="NBJ27366.1"/>
    </source>
</evidence>
<comment type="caution">
    <text evidence="1">The sequence shown here is derived from an EMBL/GenBank/DDBJ whole genome shotgun (WGS) entry which is preliminary data.</text>
</comment>
<gene>
    <name evidence="1" type="ORF">GR303_23985</name>
</gene>
<proteinExistence type="predicted"/>
<keyword evidence="2" id="KW-1185">Reference proteome</keyword>
<dbReference type="Proteomes" id="UP000818323">
    <property type="component" value="Unassembled WGS sequence"/>
</dbReference>